<evidence type="ECO:0000313" key="2">
    <source>
        <dbReference type="EMBL" id="PIP19206.1"/>
    </source>
</evidence>
<sequence length="232" mass="23757">MRISKKVFIFVTSLVICTVAFCPGVVFAAASVSVSSGTWAIGTKAALTATTSSSYTVTNDNSGGTEDITISVGGSASWTPSATPSPGNSQFVLQLTNSGGTVITGTPSALTSGLANNGTYPLTLYFTTPTADSSGEGSQQSITVTLTATNWVFSCGNNLVVAHIAGVVAPVTKTVTYGTVTSSLSGASKCWITQNLGATNQATSATDGSEDSAGWYWQFNRMQGFKHDGTTR</sequence>
<name>A0A2G9YIZ9_9BACT</name>
<protein>
    <recommendedName>
        <fullName evidence="4">BACON domain-containing protein</fullName>
    </recommendedName>
</protein>
<evidence type="ECO:0000313" key="3">
    <source>
        <dbReference type="Proteomes" id="UP000231292"/>
    </source>
</evidence>
<proteinExistence type="predicted"/>
<accession>A0A2G9YIZ9</accession>
<feature type="chain" id="PRO_5013789159" description="BACON domain-containing protein" evidence="1">
    <location>
        <begin position="29"/>
        <end position="232"/>
    </location>
</feature>
<dbReference type="Proteomes" id="UP000231292">
    <property type="component" value="Unassembled WGS sequence"/>
</dbReference>
<dbReference type="EMBL" id="PCRK01000099">
    <property type="protein sequence ID" value="PIP19206.1"/>
    <property type="molecule type" value="Genomic_DNA"/>
</dbReference>
<organism evidence="2 3">
    <name type="scientific">Candidatus Sherwoodlollariibacterium unditelluris</name>
    <dbReference type="NCBI Taxonomy" id="1974757"/>
    <lineage>
        <taxon>Bacteria</taxon>
        <taxon>Pseudomonadati</taxon>
        <taxon>Candidatus Omnitrophota</taxon>
        <taxon>Candidatus Sherwoodlollariibacterium</taxon>
    </lineage>
</organism>
<evidence type="ECO:0000256" key="1">
    <source>
        <dbReference type="SAM" id="SignalP"/>
    </source>
</evidence>
<gene>
    <name evidence="2" type="ORF">COX41_04060</name>
</gene>
<keyword evidence="1" id="KW-0732">Signal</keyword>
<evidence type="ECO:0008006" key="4">
    <source>
        <dbReference type="Google" id="ProtNLM"/>
    </source>
</evidence>
<reference evidence="2 3" key="1">
    <citation type="submission" date="2017-09" db="EMBL/GenBank/DDBJ databases">
        <title>Depth-based differentiation of microbial function through sediment-hosted aquifers and enrichment of novel symbionts in the deep terrestrial subsurface.</title>
        <authorList>
            <person name="Probst A.J."/>
            <person name="Ladd B."/>
            <person name="Jarett J.K."/>
            <person name="Geller-Mcgrath D.E."/>
            <person name="Sieber C.M."/>
            <person name="Emerson J.B."/>
            <person name="Anantharaman K."/>
            <person name="Thomas B.C."/>
            <person name="Malmstrom R."/>
            <person name="Stieglmeier M."/>
            <person name="Klingl A."/>
            <person name="Woyke T."/>
            <person name="Ryan C.M."/>
            <person name="Banfield J.F."/>
        </authorList>
    </citation>
    <scope>NUCLEOTIDE SEQUENCE [LARGE SCALE GENOMIC DNA]</scope>
    <source>
        <strain evidence="2">CG23_combo_of_CG06-09_8_20_14_all_41_10</strain>
    </source>
</reference>
<feature type="signal peptide" evidence="1">
    <location>
        <begin position="1"/>
        <end position="28"/>
    </location>
</feature>
<dbReference type="AlphaFoldDB" id="A0A2G9YIZ9"/>
<feature type="non-terminal residue" evidence="2">
    <location>
        <position position="232"/>
    </location>
</feature>
<comment type="caution">
    <text evidence="2">The sequence shown here is derived from an EMBL/GenBank/DDBJ whole genome shotgun (WGS) entry which is preliminary data.</text>
</comment>